<protein>
    <submittedName>
        <fullName evidence="6">ADP-ribosylation factor-like protein 13B</fullName>
    </submittedName>
</protein>
<evidence type="ECO:0000256" key="4">
    <source>
        <dbReference type="PIRSR" id="PIRSR606689-2"/>
    </source>
</evidence>
<dbReference type="GO" id="GO:0097730">
    <property type="term" value="C:non-motile cilium"/>
    <property type="evidence" value="ECO:0007669"/>
    <property type="project" value="TreeGrafter"/>
</dbReference>
<dbReference type="Gene3D" id="3.40.50.300">
    <property type="entry name" value="P-loop containing nucleotide triphosphate hydrolases"/>
    <property type="match status" value="1"/>
</dbReference>
<feature type="binding site" evidence="3">
    <location>
        <begin position="141"/>
        <end position="144"/>
    </location>
    <ligand>
        <name>GTP</name>
        <dbReference type="ChEBI" id="CHEBI:37565"/>
    </ligand>
</feature>
<dbReference type="PROSITE" id="PS51417">
    <property type="entry name" value="ARF"/>
    <property type="match status" value="1"/>
</dbReference>
<evidence type="ECO:0000313" key="5">
    <source>
        <dbReference type="Proteomes" id="UP000695007"/>
    </source>
</evidence>
<keyword evidence="5" id="KW-1185">Reference proteome</keyword>
<evidence type="ECO:0000256" key="1">
    <source>
        <dbReference type="ARBA" id="ARBA00022741"/>
    </source>
</evidence>
<evidence type="ECO:0000256" key="3">
    <source>
        <dbReference type="PIRSR" id="PIRSR606689-1"/>
    </source>
</evidence>
<reference evidence="6" key="1">
    <citation type="submission" date="2025-08" db="UniProtKB">
        <authorList>
            <consortium name="RefSeq"/>
        </authorList>
    </citation>
    <scope>IDENTIFICATION</scope>
</reference>
<feature type="binding site" evidence="4">
    <location>
        <position position="63"/>
    </location>
    <ligand>
        <name>Mg(2+)</name>
        <dbReference type="ChEBI" id="CHEBI:18420"/>
    </ligand>
</feature>
<feature type="binding site" evidence="4">
    <location>
        <position position="43"/>
    </location>
    <ligand>
        <name>Mg(2+)</name>
        <dbReference type="ChEBI" id="CHEBI:18420"/>
    </ligand>
</feature>
<dbReference type="GO" id="GO:0048731">
    <property type="term" value="P:system development"/>
    <property type="evidence" value="ECO:0007669"/>
    <property type="project" value="UniProtKB-ARBA"/>
</dbReference>
<keyword evidence="2 3" id="KW-0342">GTP-binding</keyword>
<dbReference type="InterPro" id="IPR005225">
    <property type="entry name" value="Small_GTP-bd"/>
</dbReference>
<dbReference type="KEGG" id="csol:105362178"/>
<sequence>MGNCISATIVACMGCAWKQCSCRRKVKKSVVLLVVGLDNAGKSAVVNYLFNKSFLTKEKVVPTIGFRTVTFNFKSCSIKLYDIGGGPQIRALWPKYYGDVHGVIYVVDANDHDRLSESANIFQELACHELIKQKPILFLGNKQDLHHAIDEFDIIQYMNISSVVNFAKCYTRVEICSCYPDKHKYFNLNKNIDKGFGWLIEVIKTNYDDIEKELHAKRSKKNPCDSFKINSWTAQSLAHSFIYSDTDSETYLKPIIPDDTEYKRRKRRKRRTLNNIFCISNNRTGPLPDSTIDINVPTTKTMRELIKSIKIEDLINNTEIDADAILSYRRPRRWSKKRPSTAPPGIELFEVHPVVKPHIITSSQ</sequence>
<dbReference type="PANTHER" id="PTHR46090:SF2">
    <property type="entry name" value="ADP-RIBOSYLATION FACTOR-LIKE PROTEIN 13B"/>
    <property type="match status" value="1"/>
</dbReference>
<dbReference type="SUPFAM" id="SSF52540">
    <property type="entry name" value="P-loop containing nucleoside triphosphate hydrolases"/>
    <property type="match status" value="1"/>
</dbReference>
<dbReference type="GO" id="GO:1905515">
    <property type="term" value="P:non-motile cilium assembly"/>
    <property type="evidence" value="ECO:0007669"/>
    <property type="project" value="TreeGrafter"/>
</dbReference>
<dbReference type="Pfam" id="PF00025">
    <property type="entry name" value="Arf"/>
    <property type="match status" value="1"/>
</dbReference>
<evidence type="ECO:0000256" key="2">
    <source>
        <dbReference type="ARBA" id="ARBA00023134"/>
    </source>
</evidence>
<dbReference type="PANTHER" id="PTHR46090">
    <property type="entry name" value="ADP-RIBOSYLATION FACTOR-LIKE PROTEIN 13B"/>
    <property type="match status" value="1"/>
</dbReference>
<proteinExistence type="predicted"/>
<keyword evidence="4" id="KW-0479">Metal-binding</keyword>
<dbReference type="GO" id="GO:0097500">
    <property type="term" value="P:receptor localization to non-motile cilium"/>
    <property type="evidence" value="ECO:0007669"/>
    <property type="project" value="TreeGrafter"/>
</dbReference>
<dbReference type="GeneID" id="105362178"/>
<dbReference type="Proteomes" id="UP000695007">
    <property type="component" value="Unplaced"/>
</dbReference>
<feature type="binding site" evidence="3">
    <location>
        <position position="85"/>
    </location>
    <ligand>
        <name>GTP</name>
        <dbReference type="ChEBI" id="CHEBI:37565"/>
    </ligand>
</feature>
<name>A0AAJ6YGW2_9HYME</name>
<dbReference type="GO" id="GO:0016192">
    <property type="term" value="P:vesicle-mediated transport"/>
    <property type="evidence" value="ECO:0007669"/>
    <property type="project" value="UniProtKB-ARBA"/>
</dbReference>
<dbReference type="InterPro" id="IPR006689">
    <property type="entry name" value="Small_GTPase_ARF/SAR"/>
</dbReference>
<dbReference type="AlphaFoldDB" id="A0AAJ6YGW2"/>
<dbReference type="RefSeq" id="XP_011497840.1">
    <property type="nucleotide sequence ID" value="XM_011499538.1"/>
</dbReference>
<gene>
    <name evidence="6" type="primary">LOC105362178</name>
</gene>
<dbReference type="SMART" id="SM00177">
    <property type="entry name" value="ARF"/>
    <property type="match status" value="1"/>
</dbReference>
<organism evidence="5 6">
    <name type="scientific">Ceratosolen solmsi marchali</name>
    <dbReference type="NCBI Taxonomy" id="326594"/>
    <lineage>
        <taxon>Eukaryota</taxon>
        <taxon>Metazoa</taxon>
        <taxon>Ecdysozoa</taxon>
        <taxon>Arthropoda</taxon>
        <taxon>Hexapoda</taxon>
        <taxon>Insecta</taxon>
        <taxon>Pterygota</taxon>
        <taxon>Neoptera</taxon>
        <taxon>Endopterygota</taxon>
        <taxon>Hymenoptera</taxon>
        <taxon>Apocrita</taxon>
        <taxon>Proctotrupomorpha</taxon>
        <taxon>Chalcidoidea</taxon>
        <taxon>Agaonidae</taxon>
        <taxon>Agaoninae</taxon>
        <taxon>Ceratosolen</taxon>
    </lineage>
</organism>
<dbReference type="PRINTS" id="PR00328">
    <property type="entry name" value="SAR1GTPBP"/>
</dbReference>
<dbReference type="GO" id="GO:0005525">
    <property type="term" value="F:GTP binding"/>
    <property type="evidence" value="ECO:0007669"/>
    <property type="project" value="UniProtKB-KW"/>
</dbReference>
<dbReference type="GO" id="GO:0046872">
    <property type="term" value="F:metal ion binding"/>
    <property type="evidence" value="ECO:0007669"/>
    <property type="project" value="UniProtKB-KW"/>
</dbReference>
<dbReference type="GO" id="GO:0060170">
    <property type="term" value="C:ciliary membrane"/>
    <property type="evidence" value="ECO:0007669"/>
    <property type="project" value="TreeGrafter"/>
</dbReference>
<dbReference type="NCBIfam" id="TIGR00231">
    <property type="entry name" value="small_GTP"/>
    <property type="match status" value="1"/>
</dbReference>
<dbReference type="GO" id="GO:0003924">
    <property type="term" value="F:GTPase activity"/>
    <property type="evidence" value="ECO:0007669"/>
    <property type="project" value="InterPro"/>
</dbReference>
<dbReference type="GO" id="GO:0051649">
    <property type="term" value="P:establishment of localization in cell"/>
    <property type="evidence" value="ECO:0007669"/>
    <property type="project" value="UniProtKB-ARBA"/>
</dbReference>
<evidence type="ECO:0000313" key="6">
    <source>
        <dbReference type="RefSeq" id="XP_011497840.1"/>
    </source>
</evidence>
<feature type="binding site" evidence="3">
    <location>
        <begin position="36"/>
        <end position="43"/>
    </location>
    <ligand>
        <name>GTP</name>
        <dbReference type="ChEBI" id="CHEBI:37565"/>
    </ligand>
</feature>
<keyword evidence="1 3" id="KW-0547">Nucleotide-binding</keyword>
<dbReference type="SMART" id="SM00178">
    <property type="entry name" value="SAR"/>
    <property type="match status" value="1"/>
</dbReference>
<keyword evidence="4" id="KW-0460">Magnesium</keyword>
<dbReference type="InterPro" id="IPR051995">
    <property type="entry name" value="Ciliary_GTPase"/>
</dbReference>
<accession>A0AAJ6YGW2</accession>
<dbReference type="InterPro" id="IPR027417">
    <property type="entry name" value="P-loop_NTPase"/>
</dbReference>